<evidence type="ECO:0000313" key="2">
    <source>
        <dbReference type="Proteomes" id="UP000051717"/>
    </source>
</evidence>
<gene>
    <name evidence="1" type="ORF">AMJ82_09465</name>
</gene>
<proteinExistence type="predicted"/>
<name>A0A0S8G4V2_UNCT6</name>
<protein>
    <submittedName>
        <fullName evidence="1">Transferase</fullName>
    </submittedName>
</protein>
<keyword evidence="1" id="KW-0808">Transferase</keyword>
<dbReference type="InterPro" id="IPR050484">
    <property type="entry name" value="Transf_Hexapept/Carb_Anhydrase"/>
</dbReference>
<dbReference type="PANTHER" id="PTHR13061">
    <property type="entry name" value="DYNACTIN SUBUNIT P25"/>
    <property type="match status" value="1"/>
</dbReference>
<comment type="caution">
    <text evidence="1">The sequence shown here is derived from an EMBL/GenBank/DDBJ whole genome shotgun (WGS) entry which is preliminary data.</text>
</comment>
<organism evidence="1 2">
    <name type="scientific">candidate division TA06 bacterium SM23_40</name>
    <dbReference type="NCBI Taxonomy" id="1703774"/>
    <lineage>
        <taxon>Bacteria</taxon>
        <taxon>Bacteria division TA06</taxon>
    </lineage>
</organism>
<dbReference type="SUPFAM" id="SSF51161">
    <property type="entry name" value="Trimeric LpxA-like enzymes"/>
    <property type="match status" value="1"/>
</dbReference>
<dbReference type="GO" id="GO:0016740">
    <property type="term" value="F:transferase activity"/>
    <property type="evidence" value="ECO:0007669"/>
    <property type="project" value="UniProtKB-KW"/>
</dbReference>
<evidence type="ECO:0000313" key="1">
    <source>
        <dbReference type="EMBL" id="KPK67967.1"/>
    </source>
</evidence>
<dbReference type="Proteomes" id="UP000051717">
    <property type="component" value="Unassembled WGS sequence"/>
</dbReference>
<dbReference type="InterPro" id="IPR011004">
    <property type="entry name" value="Trimer_LpxA-like_sf"/>
</dbReference>
<dbReference type="Gene3D" id="2.160.10.10">
    <property type="entry name" value="Hexapeptide repeat proteins"/>
    <property type="match status" value="1"/>
</dbReference>
<accession>A0A0S8G4V2</accession>
<reference evidence="1 2" key="1">
    <citation type="journal article" date="2015" name="Microbiome">
        <title>Genomic resolution of linkages in carbon, nitrogen, and sulfur cycling among widespread estuary sediment bacteria.</title>
        <authorList>
            <person name="Baker B.J."/>
            <person name="Lazar C.S."/>
            <person name="Teske A.P."/>
            <person name="Dick G.J."/>
        </authorList>
    </citation>
    <scope>NUCLEOTIDE SEQUENCE [LARGE SCALE GENOMIC DNA]</scope>
    <source>
        <strain evidence="1">SM23_40</strain>
    </source>
</reference>
<dbReference type="EMBL" id="LJUI01000098">
    <property type="protein sequence ID" value="KPK67967.1"/>
    <property type="molecule type" value="Genomic_DNA"/>
</dbReference>
<sequence length="201" mass="21706">MLFEHQGKRPDIHKSAHVAATAVVCGDVTVGADSYVAFGAVLVAEGGSVVIGSQCVVMENAVIRGTRRYHAQVGSNVLVGPRAYLSGCTIEDDVFLATGVTVFNGARIGARSEVRINGVVHLKTILPEDSVVPIGWVAVGDPVAILPPGRHDEIWAVQESLDFPREIFGLERAPAGQSIMPELTRRYARFLKRHKDDRLLD</sequence>
<dbReference type="PANTHER" id="PTHR13061:SF29">
    <property type="entry name" value="GAMMA CARBONIC ANHYDRASE-LIKE 1, MITOCHONDRIAL-RELATED"/>
    <property type="match status" value="1"/>
</dbReference>
<dbReference type="PATRIC" id="fig|1703774.3.peg.778"/>
<dbReference type="AlphaFoldDB" id="A0A0S8G4V2"/>